<feature type="compositionally biased region" description="Low complexity" evidence="2">
    <location>
        <begin position="176"/>
        <end position="203"/>
    </location>
</feature>
<name>A0A427YPF1_9TREE</name>
<dbReference type="AlphaFoldDB" id="A0A427YPF1"/>
<reference evidence="3 4" key="1">
    <citation type="submission" date="2018-11" db="EMBL/GenBank/DDBJ databases">
        <title>Genome sequence of Saitozyma podzolica DSM 27192.</title>
        <authorList>
            <person name="Aliyu H."/>
            <person name="Gorte O."/>
            <person name="Ochsenreither K."/>
        </authorList>
    </citation>
    <scope>NUCLEOTIDE SEQUENCE [LARGE SCALE GENOMIC DNA]</scope>
    <source>
        <strain evidence="3 4">DSM 27192</strain>
    </source>
</reference>
<feature type="region of interest" description="Disordered" evidence="2">
    <location>
        <begin position="1"/>
        <end position="69"/>
    </location>
</feature>
<feature type="compositionally biased region" description="Low complexity" evidence="2">
    <location>
        <begin position="262"/>
        <end position="272"/>
    </location>
</feature>
<evidence type="ECO:0000256" key="1">
    <source>
        <dbReference type="ARBA" id="ARBA00023242"/>
    </source>
</evidence>
<protein>
    <recommendedName>
        <fullName evidence="5">Zn(2)-C6 fungal-type domain-containing protein</fullName>
    </recommendedName>
</protein>
<keyword evidence="1" id="KW-0539">Nucleus</keyword>
<sequence length="683" mass="73939">MSGTASLNAGPASRTVPTPVPASSSRSSFHRAQSEQGNGELSAQATSTSTCDRCRRQKTRCKPIDDDAKREAAFLRIDPSKTCQVCWKKKDVCGWGYVFKKPGRPRKRRDGSGEQSSDEETHGDIVSPGLRRKRFRSSASPETPILGRHVDGHGYVPYPGVDVDGLSNSRTPSQAGPAGSTGAMGSTGPTGPTGHTGPTCHTGPVGPIKGSIFGSALNAFVPSAYHDLGGVLSPFISPPTLPLTTPPIPITLPPLHGKPPATTTTTSTSTSTLPVGHGGPPYTENHNSLVSNQLSLDPFGPTLPTIDLIGTWEDVCFFVSLFMRQQHALVPLVHRPTLASDLLHRRDQYDETFRGLLGSIVAYTADAAQDLPMPNQHHVRVVQPRAPRNVNVPKPEAQPSHPTPAPHAPESRPPRLVAARHQLEPGDEQAAGDRGAPGRGEADHLCAEAAYRHAPTNALNGHPILCNDHDGVCPFPLEVDDEYMTADGCLPQPLHRVSYMTGFNTINKVFQIVSQCLTRQRMYVIGPQSGLNADTLLEWVDASARQLRSLLLDLPKVLNADFSATPEFADTPESAYGIQQANIHITALAGEFALMDFRSTLRPSEDTRQDREETARRAYETLASVPVEYLASNGESMRGKVLRVILSLLSMSTDQEHLGGNAWDWWNMYSRVQFLQVIADLPD</sequence>
<accession>A0A427YPF1</accession>
<dbReference type="InterPro" id="IPR050987">
    <property type="entry name" value="AtrR-like"/>
</dbReference>
<dbReference type="PANTHER" id="PTHR46910:SF40">
    <property type="entry name" value="ZN(II)2CYS6 TRANSCRIPTION FACTOR (EUROFUNG)"/>
    <property type="match status" value="1"/>
</dbReference>
<proteinExistence type="predicted"/>
<feature type="region of interest" description="Disordered" evidence="2">
    <location>
        <begin position="253"/>
        <end position="280"/>
    </location>
</feature>
<dbReference type="OrthoDB" id="1708823at2759"/>
<feature type="compositionally biased region" description="Polar residues" evidence="2">
    <location>
        <begin position="30"/>
        <end position="51"/>
    </location>
</feature>
<dbReference type="SUPFAM" id="SSF57701">
    <property type="entry name" value="Zn2/Cys6 DNA-binding domain"/>
    <property type="match status" value="1"/>
</dbReference>
<dbReference type="PANTHER" id="PTHR46910">
    <property type="entry name" value="TRANSCRIPTION FACTOR PDR1"/>
    <property type="match status" value="1"/>
</dbReference>
<dbReference type="CDD" id="cd12148">
    <property type="entry name" value="fungal_TF_MHR"/>
    <property type="match status" value="1"/>
</dbReference>
<evidence type="ECO:0000256" key="2">
    <source>
        <dbReference type="SAM" id="MobiDB-lite"/>
    </source>
</evidence>
<dbReference type="InterPro" id="IPR036864">
    <property type="entry name" value="Zn2-C6_fun-type_DNA-bd_sf"/>
</dbReference>
<comment type="caution">
    <text evidence="3">The sequence shown here is derived from an EMBL/GenBank/DDBJ whole genome shotgun (WGS) entry which is preliminary data.</text>
</comment>
<evidence type="ECO:0000313" key="4">
    <source>
        <dbReference type="Proteomes" id="UP000279259"/>
    </source>
</evidence>
<evidence type="ECO:0000313" key="3">
    <source>
        <dbReference type="EMBL" id="RSH92930.1"/>
    </source>
</evidence>
<dbReference type="Proteomes" id="UP000279259">
    <property type="component" value="Unassembled WGS sequence"/>
</dbReference>
<gene>
    <name evidence="3" type="ORF">EHS25_008376</name>
</gene>
<dbReference type="GO" id="GO:0008270">
    <property type="term" value="F:zinc ion binding"/>
    <property type="evidence" value="ECO:0007669"/>
    <property type="project" value="InterPro"/>
</dbReference>
<dbReference type="GO" id="GO:0000981">
    <property type="term" value="F:DNA-binding transcription factor activity, RNA polymerase II-specific"/>
    <property type="evidence" value="ECO:0007669"/>
    <property type="project" value="InterPro"/>
</dbReference>
<evidence type="ECO:0008006" key="5">
    <source>
        <dbReference type="Google" id="ProtNLM"/>
    </source>
</evidence>
<dbReference type="EMBL" id="RSCD01000005">
    <property type="protein sequence ID" value="RSH92930.1"/>
    <property type="molecule type" value="Genomic_DNA"/>
</dbReference>
<feature type="compositionally biased region" description="Low complexity" evidence="2">
    <location>
        <begin position="13"/>
        <end position="27"/>
    </location>
</feature>
<feature type="region of interest" description="Disordered" evidence="2">
    <location>
        <begin position="389"/>
        <end position="414"/>
    </location>
</feature>
<organism evidence="3 4">
    <name type="scientific">Saitozyma podzolica</name>
    <dbReference type="NCBI Taxonomy" id="1890683"/>
    <lineage>
        <taxon>Eukaryota</taxon>
        <taxon>Fungi</taxon>
        <taxon>Dikarya</taxon>
        <taxon>Basidiomycota</taxon>
        <taxon>Agaricomycotina</taxon>
        <taxon>Tremellomycetes</taxon>
        <taxon>Tremellales</taxon>
        <taxon>Trimorphomycetaceae</taxon>
        <taxon>Saitozyma</taxon>
    </lineage>
</organism>
<feature type="region of interest" description="Disordered" evidence="2">
    <location>
        <begin position="98"/>
        <end position="203"/>
    </location>
</feature>
<keyword evidence="4" id="KW-1185">Reference proteome</keyword>